<name>A0A956SE07_UNCEI</name>
<gene>
    <name evidence="1" type="ORF">KDA27_08495</name>
</gene>
<sequence length="321" mass="35565">MQPLKEIVAKDGVCELEWVLPEGQTLEDWPGSAPDLLVEIPHGATRTRDYSRLRARLSPTLPEDLVDFFHVNTDVGAPEYGREVARQVVAGAGGASGGGRPLLALVIRCLLPRTFIDTNRVAEDSSAATARTELNAAISEYVRDPKDVELLVSLHQSYHDVADRAFDWVCGGGGIALAPHTYAPRSIQIDDFDEGIGRAIRAAYEPDVYETWTVRPPVDLITLAPDGRDLSPRSVVDAIRKRYEALDIATAENDTYRLHPSTMAYRYADRYPGQVLCLELRRDYLADPFTPFAEMHVPEERAKRMAGPIAESLREALLARS</sequence>
<evidence type="ECO:0000313" key="1">
    <source>
        <dbReference type="EMBL" id="MCA9755824.1"/>
    </source>
</evidence>
<organism evidence="1 2">
    <name type="scientific">Eiseniibacteriota bacterium</name>
    <dbReference type="NCBI Taxonomy" id="2212470"/>
    <lineage>
        <taxon>Bacteria</taxon>
        <taxon>Candidatus Eiseniibacteriota</taxon>
    </lineage>
</organism>
<proteinExistence type="predicted"/>
<dbReference type="Proteomes" id="UP000739538">
    <property type="component" value="Unassembled WGS sequence"/>
</dbReference>
<evidence type="ECO:0008006" key="3">
    <source>
        <dbReference type="Google" id="ProtNLM"/>
    </source>
</evidence>
<evidence type="ECO:0000313" key="2">
    <source>
        <dbReference type="Proteomes" id="UP000739538"/>
    </source>
</evidence>
<accession>A0A956SE07</accession>
<dbReference type="Gene3D" id="3.40.630.40">
    <property type="entry name" value="Zn-dependent exopeptidases"/>
    <property type="match status" value="1"/>
</dbReference>
<dbReference type="EMBL" id="JAGQHS010000033">
    <property type="protein sequence ID" value="MCA9755824.1"/>
    <property type="molecule type" value="Genomic_DNA"/>
</dbReference>
<dbReference type="AlphaFoldDB" id="A0A956SE07"/>
<reference evidence="1" key="2">
    <citation type="journal article" date="2021" name="Microbiome">
        <title>Successional dynamics and alternative stable states in a saline activated sludge microbial community over 9 years.</title>
        <authorList>
            <person name="Wang Y."/>
            <person name="Ye J."/>
            <person name="Ju F."/>
            <person name="Liu L."/>
            <person name="Boyd J.A."/>
            <person name="Deng Y."/>
            <person name="Parks D.H."/>
            <person name="Jiang X."/>
            <person name="Yin X."/>
            <person name="Woodcroft B.J."/>
            <person name="Tyson G.W."/>
            <person name="Hugenholtz P."/>
            <person name="Polz M.F."/>
            <person name="Zhang T."/>
        </authorList>
    </citation>
    <scope>NUCLEOTIDE SEQUENCE</scope>
    <source>
        <strain evidence="1">HKST-UBA02</strain>
    </source>
</reference>
<comment type="caution">
    <text evidence="1">The sequence shown here is derived from an EMBL/GenBank/DDBJ whole genome shotgun (WGS) entry which is preliminary data.</text>
</comment>
<protein>
    <recommendedName>
        <fullName evidence="3">N-formylglutamate amidohydrolase</fullName>
    </recommendedName>
</protein>
<reference evidence="1" key="1">
    <citation type="submission" date="2020-04" db="EMBL/GenBank/DDBJ databases">
        <authorList>
            <person name="Zhang T."/>
        </authorList>
    </citation>
    <scope>NUCLEOTIDE SEQUENCE</scope>
    <source>
        <strain evidence="1">HKST-UBA02</strain>
    </source>
</reference>